<keyword evidence="2" id="KW-1185">Reference proteome</keyword>
<reference evidence="1 2" key="1">
    <citation type="submission" date="2020-02" db="EMBL/GenBank/DDBJ databases">
        <authorList>
            <person name="Khan S.A."/>
            <person name="Jeon C.O."/>
            <person name="Chun B.H."/>
        </authorList>
    </citation>
    <scope>NUCLEOTIDE SEQUENCE [LARGE SCALE GENOMIC DNA]</scope>
    <source>
        <strain evidence="1 2">H239</strain>
    </source>
</reference>
<accession>A0A6M1SW58</accession>
<evidence type="ECO:0000313" key="1">
    <source>
        <dbReference type="EMBL" id="NGP18613.1"/>
    </source>
</evidence>
<sequence length="177" mass="19428">MLDYLALRTTLPPTGAGASLGELFGMAQYNIGEILGQDWGETAKLALGDPSRFAAQPCCTDNRMHACEWLHGPEGWIKLDGLDHHAAHDLIGCQDIAWDLAGAAVELDLPVNDLGPVLYALLGRDDDPSFIAAMQLCYLGFQIGLWTMAADRNGQDEQSCIQRQIDRYTRRVRALLT</sequence>
<comment type="caution">
    <text evidence="1">The sequence shown here is derived from an EMBL/GenBank/DDBJ whole genome shotgun (WGS) entry which is preliminary data.</text>
</comment>
<organism evidence="1 2">
    <name type="scientific">Devosia aurantiaca</name>
    <dbReference type="NCBI Taxonomy" id="2714858"/>
    <lineage>
        <taxon>Bacteria</taxon>
        <taxon>Pseudomonadati</taxon>
        <taxon>Pseudomonadota</taxon>
        <taxon>Alphaproteobacteria</taxon>
        <taxon>Hyphomicrobiales</taxon>
        <taxon>Devosiaceae</taxon>
        <taxon>Devosia</taxon>
    </lineage>
</organism>
<dbReference type="AlphaFoldDB" id="A0A6M1SW58"/>
<dbReference type="Proteomes" id="UP000474802">
    <property type="component" value="Unassembled WGS sequence"/>
</dbReference>
<dbReference type="EMBL" id="JAALFG010000003">
    <property type="protein sequence ID" value="NGP18613.1"/>
    <property type="molecule type" value="Genomic_DNA"/>
</dbReference>
<name>A0A6M1SW58_9HYPH</name>
<reference evidence="1 2" key="2">
    <citation type="submission" date="2020-03" db="EMBL/GenBank/DDBJ databases">
        <title>Devosia chinhatensis sp. nov., isolated from a hexachlorocyclohexane (HCH) dump site in India.</title>
        <authorList>
            <person name="Kumar M."/>
            <person name="Lal R."/>
        </authorList>
    </citation>
    <scope>NUCLEOTIDE SEQUENCE [LARGE SCALE GENOMIC DNA]</scope>
    <source>
        <strain evidence="1 2">H239</strain>
    </source>
</reference>
<dbReference type="RefSeq" id="WP_164534869.1">
    <property type="nucleotide sequence ID" value="NZ_JAALFG010000003.1"/>
</dbReference>
<evidence type="ECO:0000313" key="2">
    <source>
        <dbReference type="Proteomes" id="UP000474802"/>
    </source>
</evidence>
<evidence type="ECO:0008006" key="3">
    <source>
        <dbReference type="Google" id="ProtNLM"/>
    </source>
</evidence>
<protein>
    <recommendedName>
        <fullName evidence="3">Aminoglycoside phosphotransferase domain-containing protein</fullName>
    </recommendedName>
</protein>
<proteinExistence type="predicted"/>
<gene>
    <name evidence="1" type="ORF">G5575_14010</name>
</gene>